<dbReference type="RefSeq" id="WP_151865275.1">
    <property type="nucleotide sequence ID" value="NZ_WBZB01000013.1"/>
</dbReference>
<comment type="caution">
    <text evidence="2">The sequence shown here is derived from an EMBL/GenBank/DDBJ whole genome shotgun (WGS) entry which is preliminary data.</text>
</comment>
<evidence type="ECO:0000256" key="1">
    <source>
        <dbReference type="SAM" id="Phobius"/>
    </source>
</evidence>
<feature type="transmembrane region" description="Helical" evidence="1">
    <location>
        <begin position="79"/>
        <end position="100"/>
    </location>
</feature>
<reference evidence="2 3" key="1">
    <citation type="submission" date="2019-10" db="EMBL/GenBank/DDBJ databases">
        <title>Alkaliphilus serpentinus sp. nov. and Alkaliphilus pronyensis sp. nov., two novel anaerobic alkaliphilic species isolated from the serpentinized-hosted hydrothermal field of the Prony Bay (New Caledonia).</title>
        <authorList>
            <person name="Postec A."/>
        </authorList>
    </citation>
    <scope>NUCLEOTIDE SEQUENCE [LARGE SCALE GENOMIC DNA]</scope>
    <source>
        <strain evidence="2 3">LacT</strain>
    </source>
</reference>
<evidence type="ECO:0000313" key="2">
    <source>
        <dbReference type="EMBL" id="KAB3531547.1"/>
    </source>
</evidence>
<keyword evidence="1" id="KW-0812">Transmembrane</keyword>
<dbReference type="Proteomes" id="UP000465601">
    <property type="component" value="Unassembled WGS sequence"/>
</dbReference>
<dbReference type="Pfam" id="PF22564">
    <property type="entry name" value="HAAS"/>
    <property type="match status" value="1"/>
</dbReference>
<dbReference type="EMBL" id="WBZB01000013">
    <property type="protein sequence ID" value="KAB3531547.1"/>
    <property type="molecule type" value="Genomic_DNA"/>
</dbReference>
<feature type="transmembrane region" description="Helical" evidence="1">
    <location>
        <begin position="242"/>
        <end position="263"/>
    </location>
</feature>
<feature type="transmembrane region" description="Helical" evidence="1">
    <location>
        <begin position="120"/>
        <end position="142"/>
    </location>
</feature>
<dbReference type="OrthoDB" id="116789at2"/>
<name>A0A833M800_9FIRM</name>
<protein>
    <submittedName>
        <fullName evidence="2">Uncharacterized protein</fullName>
    </submittedName>
</protein>
<keyword evidence="1" id="KW-0472">Membrane</keyword>
<feature type="transmembrane region" description="Helical" evidence="1">
    <location>
        <begin position="283"/>
        <end position="305"/>
    </location>
</feature>
<feature type="transmembrane region" description="Helical" evidence="1">
    <location>
        <begin position="173"/>
        <end position="195"/>
    </location>
</feature>
<keyword evidence="1" id="KW-1133">Transmembrane helix</keyword>
<organism evidence="2 3">
    <name type="scientific">Alkaliphilus serpentinus</name>
    <dbReference type="NCBI Taxonomy" id="1482731"/>
    <lineage>
        <taxon>Bacteria</taxon>
        <taxon>Bacillati</taxon>
        <taxon>Bacillota</taxon>
        <taxon>Clostridia</taxon>
        <taxon>Peptostreptococcales</taxon>
        <taxon>Natronincolaceae</taxon>
        <taxon>Alkaliphilus</taxon>
    </lineage>
</organism>
<accession>A0A833M800</accession>
<dbReference type="AlphaFoldDB" id="A0A833M800"/>
<sequence length="315" mass="36049">MISNYLYTIGRYLSPSQRDEVLKEVEANLYDFLEESYGIKEYSEDEIERAIKSMGHPRKVAEAYMNSPRAVIGPAYIDTYWLVLKIALISAAIGLMISTILSLQEAKDGFQLYLKLIIDIFQSSFSTVGFVTIVFILVQYYMPQDYSFKEEEWSLDILEEVPTPNEKVKVLELIIETFFIFLFLIIINNSWIAVGLSFSSTVVIPTINMEHFSPYLIWLNLLLGSSLLLNIYLLIKRQWKAYTRILSILLNIVWIVLITQLALTPEIWDFSSISNTLDSSAIQGVQTGVYVGLAVFVIIAAFDVFNHLKAFIKKN</sequence>
<evidence type="ECO:0000313" key="3">
    <source>
        <dbReference type="Proteomes" id="UP000465601"/>
    </source>
</evidence>
<proteinExistence type="predicted"/>
<feature type="transmembrane region" description="Helical" evidence="1">
    <location>
        <begin position="215"/>
        <end position="235"/>
    </location>
</feature>
<gene>
    <name evidence="2" type="ORF">F8153_05060</name>
</gene>
<keyword evidence="3" id="KW-1185">Reference proteome</keyword>